<gene>
    <name evidence="1" type="ORF">M0812_09447</name>
</gene>
<proteinExistence type="predicted"/>
<dbReference type="Proteomes" id="UP001146793">
    <property type="component" value="Unassembled WGS sequence"/>
</dbReference>
<comment type="caution">
    <text evidence="1">The sequence shown here is derived from an EMBL/GenBank/DDBJ whole genome shotgun (WGS) entry which is preliminary data.</text>
</comment>
<protein>
    <submittedName>
        <fullName evidence="1">Cyclin y isoform a</fullName>
    </submittedName>
</protein>
<dbReference type="InterPro" id="IPR013922">
    <property type="entry name" value="Cyclin_PHO80-like"/>
</dbReference>
<dbReference type="Pfam" id="PF08613">
    <property type="entry name" value="Cyclin"/>
    <property type="match status" value="1"/>
</dbReference>
<accession>A0AAV7ZUN8</accession>
<reference evidence="1" key="1">
    <citation type="submission" date="2022-08" db="EMBL/GenBank/DDBJ databases">
        <title>Novel sulphate-reducing endosymbionts in the free-living metamonad Anaeramoeba.</title>
        <authorList>
            <person name="Jerlstrom-Hultqvist J."/>
            <person name="Cepicka I."/>
            <person name="Gallot-Lavallee L."/>
            <person name="Salas-Leiva D."/>
            <person name="Curtis B.A."/>
            <person name="Zahonova K."/>
            <person name="Pipaliya S."/>
            <person name="Dacks J."/>
            <person name="Roger A.J."/>
        </authorList>
    </citation>
    <scope>NUCLEOTIDE SEQUENCE</scope>
    <source>
        <strain evidence="1">Busselton2</strain>
    </source>
</reference>
<dbReference type="Gene3D" id="1.10.472.10">
    <property type="entry name" value="Cyclin-like"/>
    <property type="match status" value="1"/>
</dbReference>
<dbReference type="GO" id="GO:0019901">
    <property type="term" value="F:protein kinase binding"/>
    <property type="evidence" value="ECO:0007669"/>
    <property type="project" value="InterPro"/>
</dbReference>
<sequence length="187" mass="22488">MDEWEKMILSFHPPRHEDINYFISTIAKTAKLRSEICIIMLIYIDRIFNHTKKNYGVPLRLTPKNWRRITLITLLLAIKFWEESNIWNVDWKKMFPKMDIDDMNTLESAGLNFLDFNVTVKLSTYTKYYFELRELTVRSNKQFLFEPIEKNAKRQFRKRSSTFKSYLGGEIDQSLKKITREISNSKK</sequence>
<dbReference type="AlphaFoldDB" id="A0AAV7ZUN8"/>
<dbReference type="EMBL" id="JANTQA010000023">
    <property type="protein sequence ID" value="KAJ3443604.1"/>
    <property type="molecule type" value="Genomic_DNA"/>
</dbReference>
<evidence type="ECO:0000313" key="2">
    <source>
        <dbReference type="Proteomes" id="UP001146793"/>
    </source>
</evidence>
<organism evidence="1 2">
    <name type="scientific">Anaeramoeba flamelloides</name>
    <dbReference type="NCBI Taxonomy" id="1746091"/>
    <lineage>
        <taxon>Eukaryota</taxon>
        <taxon>Metamonada</taxon>
        <taxon>Anaeramoebidae</taxon>
        <taxon>Anaeramoeba</taxon>
    </lineage>
</organism>
<dbReference type="PANTHER" id="PTHR14248">
    <property type="entry name" value="CYCLIN Y, ISOFORM A"/>
    <property type="match status" value="1"/>
</dbReference>
<evidence type="ECO:0000313" key="1">
    <source>
        <dbReference type="EMBL" id="KAJ3443604.1"/>
    </source>
</evidence>
<name>A0AAV7ZUN8_9EUKA</name>